<evidence type="ECO:0000256" key="10">
    <source>
        <dbReference type="SAM" id="Phobius"/>
    </source>
</evidence>
<evidence type="ECO:0000256" key="3">
    <source>
        <dbReference type="ARBA" id="ARBA00022679"/>
    </source>
</evidence>
<keyword evidence="10" id="KW-0812">Transmembrane</keyword>
<feature type="domain" description="PASTA" evidence="12">
    <location>
        <begin position="538"/>
        <end position="605"/>
    </location>
</feature>
<dbReference type="Gene3D" id="3.30.10.20">
    <property type="match status" value="4"/>
</dbReference>
<name>A0A0A0JSC0_9MICO</name>
<evidence type="ECO:0000256" key="1">
    <source>
        <dbReference type="ARBA" id="ARBA00012513"/>
    </source>
</evidence>
<evidence type="ECO:0000256" key="4">
    <source>
        <dbReference type="ARBA" id="ARBA00022741"/>
    </source>
</evidence>
<accession>A0A0A0JSC0</accession>
<feature type="domain" description="PASTA" evidence="12">
    <location>
        <begin position="470"/>
        <end position="537"/>
    </location>
</feature>
<dbReference type="FunFam" id="1.10.510.10:FF:000021">
    <property type="entry name" value="Serine/threonine protein kinase"/>
    <property type="match status" value="1"/>
</dbReference>
<feature type="region of interest" description="Disordered" evidence="9">
    <location>
        <begin position="290"/>
        <end position="313"/>
    </location>
</feature>
<feature type="transmembrane region" description="Helical" evidence="10">
    <location>
        <begin position="378"/>
        <end position="400"/>
    </location>
</feature>
<evidence type="ECO:0000259" key="12">
    <source>
        <dbReference type="PROSITE" id="PS51178"/>
    </source>
</evidence>
<evidence type="ECO:0000256" key="5">
    <source>
        <dbReference type="ARBA" id="ARBA00022777"/>
    </source>
</evidence>
<protein>
    <recommendedName>
        <fullName evidence="1">non-specific serine/threonine protein kinase</fullName>
        <ecNumber evidence="1">2.7.11.1</ecNumber>
    </recommendedName>
</protein>
<keyword evidence="10" id="KW-1133">Transmembrane helix</keyword>
<dbReference type="PROSITE" id="PS00108">
    <property type="entry name" value="PROTEIN_KINASE_ST"/>
    <property type="match status" value="1"/>
</dbReference>
<proteinExistence type="predicted"/>
<dbReference type="SMART" id="SM00220">
    <property type="entry name" value="S_TKc"/>
    <property type="match status" value="1"/>
</dbReference>
<dbReference type="PANTHER" id="PTHR43289:SF34">
    <property type="entry name" value="SERINE_THREONINE-PROTEIN KINASE YBDM-RELATED"/>
    <property type="match status" value="1"/>
</dbReference>
<feature type="domain" description="PASTA" evidence="12">
    <location>
        <begin position="404"/>
        <end position="469"/>
    </location>
</feature>
<dbReference type="SMART" id="SM00740">
    <property type="entry name" value="PASTA"/>
    <property type="match status" value="4"/>
</dbReference>
<feature type="domain" description="PASTA" evidence="12">
    <location>
        <begin position="611"/>
        <end position="671"/>
    </location>
</feature>
<dbReference type="CDD" id="cd14014">
    <property type="entry name" value="STKc_PknB_like"/>
    <property type="match status" value="1"/>
</dbReference>
<dbReference type="Gene3D" id="3.30.200.20">
    <property type="entry name" value="Phosphorylase Kinase, domain 1"/>
    <property type="match status" value="1"/>
</dbReference>
<dbReference type="PROSITE" id="PS51178">
    <property type="entry name" value="PASTA"/>
    <property type="match status" value="4"/>
</dbReference>
<feature type="region of interest" description="Disordered" evidence="9">
    <location>
        <begin position="344"/>
        <end position="369"/>
    </location>
</feature>
<dbReference type="eggNOG" id="COG2815">
    <property type="taxonomic scope" value="Bacteria"/>
</dbReference>
<dbReference type="InterPro" id="IPR005543">
    <property type="entry name" value="PASTA_dom"/>
</dbReference>
<dbReference type="InterPro" id="IPR008271">
    <property type="entry name" value="Ser/Thr_kinase_AS"/>
</dbReference>
<dbReference type="GO" id="GO:0004674">
    <property type="term" value="F:protein serine/threonine kinase activity"/>
    <property type="evidence" value="ECO:0007669"/>
    <property type="project" value="UniProtKB-KW"/>
</dbReference>
<comment type="caution">
    <text evidence="13">The sequence shown here is derived from an EMBL/GenBank/DDBJ whole genome shotgun (WGS) entry which is preliminary data.</text>
</comment>
<evidence type="ECO:0000256" key="6">
    <source>
        <dbReference type="ARBA" id="ARBA00022840"/>
    </source>
</evidence>
<dbReference type="FunFam" id="3.30.200.20:FF:000035">
    <property type="entry name" value="Serine/threonine protein kinase Stk1"/>
    <property type="match status" value="1"/>
</dbReference>
<dbReference type="GO" id="GO:0045717">
    <property type="term" value="P:negative regulation of fatty acid biosynthetic process"/>
    <property type="evidence" value="ECO:0007669"/>
    <property type="project" value="UniProtKB-ARBA"/>
</dbReference>
<dbReference type="AlphaFoldDB" id="A0A0A0JSC0"/>
<keyword evidence="2 13" id="KW-0723">Serine/threonine-protein kinase</keyword>
<dbReference type="InterPro" id="IPR000719">
    <property type="entry name" value="Prot_kinase_dom"/>
</dbReference>
<keyword evidence="14" id="KW-1185">Reference proteome</keyword>
<reference evidence="13 14" key="1">
    <citation type="submission" date="2013-08" db="EMBL/GenBank/DDBJ databases">
        <title>The genome sequence of Knoellia subterranea.</title>
        <authorList>
            <person name="Zhu W."/>
            <person name="Wang G."/>
        </authorList>
    </citation>
    <scope>NUCLEOTIDE SEQUENCE [LARGE SCALE GENOMIC DNA]</scope>
    <source>
        <strain evidence="13 14">KCTC 19937</strain>
    </source>
</reference>
<dbReference type="PANTHER" id="PTHR43289">
    <property type="entry name" value="MITOGEN-ACTIVATED PROTEIN KINASE KINASE KINASE 20-RELATED"/>
    <property type="match status" value="1"/>
</dbReference>
<dbReference type="STRING" id="1385521.N803_07045"/>
<evidence type="ECO:0000256" key="9">
    <source>
        <dbReference type="SAM" id="MobiDB-lite"/>
    </source>
</evidence>
<gene>
    <name evidence="13" type="ORF">N803_07045</name>
</gene>
<sequence>MRSPYTQLVSTAPTDNLVGEILDSRYRVIERLAEGGMATVYLALDTRLDRDVALKVMRPHLAQDPTFRSRFHREARSAARLSHPGVVAVYDQGEDDGRMFLAMEYVHGQTLREVIKAEGALTPRAALDIMVPVLDALSAAHQAGIIHRDIKPENVILREDGAVKVADFGLARAVTSQTVTSSSGLLLGTVAYLSPEQVERGIADARSDVYAAGLVLFEMLTGAKAFDGDTPINVAYQHVHAGAPRLSSRDPNAPAVLDEAVATATALDPDDRPDDAGAFADLLRTARTELSADELDDRPTDAAAATAAATTTRTTALPVDRTAAAAPVPPAHVSPAHVPAPVGASQPGTSLRDQVRGAPPATAGVTTRRAAQASGRRAVWPWILVVVSAAIASATAWFFIAGPGAPTIVPAVVGQPIAAAQSALETAHLKANPREEFSETVAKGQVIATTPKANEEVRRGTSVTVTVSKGPERYGVPTLAGVALTEATNQIQAANLVLGKVTETFSETVPKDQVISTDPKAGTQLKPGAAVALTVSKGPQPIKVTDFTGKPLAEAKAALEKEGLVVEESGPQENHDTIPAGSIIRQDPASGDLFKGDKVSVVVSKGPVLVGIPGGLIGKQFTEVKGILEGLGFKVTERQAIPGINFGTVQGLNPPEGSQQPKGSEIVVTTV</sequence>
<dbReference type="GO" id="GO:0005524">
    <property type="term" value="F:ATP binding"/>
    <property type="evidence" value="ECO:0007669"/>
    <property type="project" value="UniProtKB-KW"/>
</dbReference>
<keyword evidence="5 13" id="KW-0418">Kinase</keyword>
<evidence type="ECO:0000313" key="14">
    <source>
        <dbReference type="Proteomes" id="UP000030011"/>
    </source>
</evidence>
<dbReference type="Pfam" id="PF00069">
    <property type="entry name" value="Pkinase"/>
    <property type="match status" value="1"/>
</dbReference>
<dbReference type="Gene3D" id="1.10.510.10">
    <property type="entry name" value="Transferase(Phosphotransferase) domain 1"/>
    <property type="match status" value="1"/>
</dbReference>
<evidence type="ECO:0000259" key="11">
    <source>
        <dbReference type="PROSITE" id="PS50011"/>
    </source>
</evidence>
<dbReference type="SUPFAM" id="SSF56112">
    <property type="entry name" value="Protein kinase-like (PK-like)"/>
    <property type="match status" value="1"/>
</dbReference>
<keyword evidence="3" id="KW-0808">Transferase</keyword>
<keyword evidence="4" id="KW-0547">Nucleotide-binding</keyword>
<dbReference type="Proteomes" id="UP000030011">
    <property type="component" value="Unassembled WGS sequence"/>
</dbReference>
<dbReference type="NCBIfam" id="NF033483">
    <property type="entry name" value="PknB_PASTA_kin"/>
    <property type="match status" value="1"/>
</dbReference>
<organism evidence="13 14">
    <name type="scientific">Knoellia subterranea KCTC 19937</name>
    <dbReference type="NCBI Taxonomy" id="1385521"/>
    <lineage>
        <taxon>Bacteria</taxon>
        <taxon>Bacillati</taxon>
        <taxon>Actinomycetota</taxon>
        <taxon>Actinomycetes</taxon>
        <taxon>Micrococcales</taxon>
        <taxon>Intrasporangiaceae</taxon>
        <taxon>Knoellia</taxon>
    </lineage>
</organism>
<dbReference type="InterPro" id="IPR011009">
    <property type="entry name" value="Kinase-like_dom_sf"/>
</dbReference>
<dbReference type="PROSITE" id="PS50011">
    <property type="entry name" value="PROTEIN_KINASE_DOM"/>
    <property type="match status" value="1"/>
</dbReference>
<dbReference type="Pfam" id="PF03793">
    <property type="entry name" value="PASTA"/>
    <property type="match status" value="4"/>
</dbReference>
<feature type="domain" description="Protein kinase" evidence="11">
    <location>
        <begin position="26"/>
        <end position="284"/>
    </location>
</feature>
<evidence type="ECO:0000256" key="7">
    <source>
        <dbReference type="ARBA" id="ARBA00047899"/>
    </source>
</evidence>
<keyword evidence="10" id="KW-0472">Membrane</keyword>
<comment type="catalytic activity">
    <reaction evidence="8">
        <text>L-seryl-[protein] + ATP = O-phospho-L-seryl-[protein] + ADP + H(+)</text>
        <dbReference type="Rhea" id="RHEA:17989"/>
        <dbReference type="Rhea" id="RHEA-COMP:9863"/>
        <dbReference type="Rhea" id="RHEA-COMP:11604"/>
        <dbReference type="ChEBI" id="CHEBI:15378"/>
        <dbReference type="ChEBI" id="CHEBI:29999"/>
        <dbReference type="ChEBI" id="CHEBI:30616"/>
        <dbReference type="ChEBI" id="CHEBI:83421"/>
        <dbReference type="ChEBI" id="CHEBI:456216"/>
        <dbReference type="EC" id="2.7.11.1"/>
    </reaction>
</comment>
<keyword evidence="6" id="KW-0067">ATP-binding</keyword>
<dbReference type="CDD" id="cd06577">
    <property type="entry name" value="PASTA_pknB"/>
    <property type="match status" value="4"/>
</dbReference>
<feature type="region of interest" description="Disordered" evidence="9">
    <location>
        <begin position="650"/>
        <end position="671"/>
    </location>
</feature>
<evidence type="ECO:0000313" key="13">
    <source>
        <dbReference type="EMBL" id="KGN38491.1"/>
    </source>
</evidence>
<evidence type="ECO:0000256" key="2">
    <source>
        <dbReference type="ARBA" id="ARBA00022527"/>
    </source>
</evidence>
<evidence type="ECO:0000256" key="8">
    <source>
        <dbReference type="ARBA" id="ARBA00048679"/>
    </source>
</evidence>
<dbReference type="eggNOG" id="COG0515">
    <property type="taxonomic scope" value="Bacteria"/>
</dbReference>
<dbReference type="EMBL" id="AVPK01000002">
    <property type="protein sequence ID" value="KGN38491.1"/>
    <property type="molecule type" value="Genomic_DNA"/>
</dbReference>
<feature type="compositionally biased region" description="Low complexity" evidence="9">
    <location>
        <begin position="301"/>
        <end position="313"/>
    </location>
</feature>
<dbReference type="EC" id="2.7.11.1" evidence="1"/>
<comment type="catalytic activity">
    <reaction evidence="7">
        <text>L-threonyl-[protein] + ATP = O-phospho-L-threonyl-[protein] + ADP + H(+)</text>
        <dbReference type="Rhea" id="RHEA:46608"/>
        <dbReference type="Rhea" id="RHEA-COMP:11060"/>
        <dbReference type="Rhea" id="RHEA-COMP:11605"/>
        <dbReference type="ChEBI" id="CHEBI:15378"/>
        <dbReference type="ChEBI" id="CHEBI:30013"/>
        <dbReference type="ChEBI" id="CHEBI:30616"/>
        <dbReference type="ChEBI" id="CHEBI:61977"/>
        <dbReference type="ChEBI" id="CHEBI:456216"/>
        <dbReference type="EC" id="2.7.11.1"/>
    </reaction>
</comment>